<dbReference type="Pfam" id="PF02458">
    <property type="entry name" value="Transferase"/>
    <property type="match status" value="1"/>
</dbReference>
<dbReference type="Gene3D" id="3.30.559.10">
    <property type="entry name" value="Chloramphenicol acetyltransferase-like domain"/>
    <property type="match status" value="2"/>
</dbReference>
<reference evidence="2" key="1">
    <citation type="journal article" date="2020" name="Stud. Mycol.">
        <title>101 Dothideomycetes genomes: a test case for predicting lifestyles and emergence of pathogens.</title>
        <authorList>
            <person name="Haridas S."/>
            <person name="Albert R."/>
            <person name="Binder M."/>
            <person name="Bloem J."/>
            <person name="Labutti K."/>
            <person name="Salamov A."/>
            <person name="Andreopoulos B."/>
            <person name="Baker S."/>
            <person name="Barry K."/>
            <person name="Bills G."/>
            <person name="Bluhm B."/>
            <person name="Cannon C."/>
            <person name="Castanera R."/>
            <person name="Culley D."/>
            <person name="Daum C."/>
            <person name="Ezra D."/>
            <person name="Gonzalez J."/>
            <person name="Henrissat B."/>
            <person name="Kuo A."/>
            <person name="Liang C."/>
            <person name="Lipzen A."/>
            <person name="Lutzoni F."/>
            <person name="Magnuson J."/>
            <person name="Mondo S."/>
            <person name="Nolan M."/>
            <person name="Ohm R."/>
            <person name="Pangilinan J."/>
            <person name="Park H.-J."/>
            <person name="Ramirez L."/>
            <person name="Alfaro M."/>
            <person name="Sun H."/>
            <person name="Tritt A."/>
            <person name="Yoshinaga Y."/>
            <person name="Zwiers L.-H."/>
            <person name="Turgeon B."/>
            <person name="Goodwin S."/>
            <person name="Spatafora J."/>
            <person name="Crous P."/>
            <person name="Grigoriev I."/>
        </authorList>
    </citation>
    <scope>NUCLEOTIDE SEQUENCE</scope>
    <source>
        <strain evidence="2">CBS 121410</strain>
    </source>
</reference>
<dbReference type="InterPro" id="IPR023213">
    <property type="entry name" value="CAT-like_dom_sf"/>
</dbReference>
<sequence>MGSITESQTVANLCPPLAPTEYIGPKGWIRYFYTFDLGDDYDMDHVSELLQRSFKALKNRVPIVGCEVFPAPGKQEGLLQFRHYGDEIDDFRVKDLRAQGAFPHTYAELKAKRFPASAFDHKTLCFRTEWPSVGDRIPTTQVQANFIQGGLILNWCMFHAFADGTTCYKWTELWAEEMRRAQGIKITAPAEVPVEDRAKFMNPPNTKPGRVEDHPEYLAIPFTPTGPPEKLLSPIHHGHVFYISPSNLAALKAEASPQNANLYPNLAPFVSTNDAICALVWRTVMRAQHPDAVNASPESDTRTSLCAISLDGRRRLSPPAHEYTIGNFFAPAPCTLPLPTLTTSASLADIAATIRAGVAAYDAQRWASLTSIVNTIPDVNRLVPTVFLDLPGLNVLQTTWRHFPLYDVEWGTALGGKMDSVRVPHVGVTHCLEIVLPGCKDGGVELFVGCENAAMEKLLKDELWNKFVEPIMF</sequence>
<gene>
    <name evidence="2" type="ORF">K490DRAFT_36988</name>
</gene>
<dbReference type="AlphaFoldDB" id="A0A6A5YE28"/>
<organism evidence="2 3">
    <name type="scientific">Saccharata proteae CBS 121410</name>
    <dbReference type="NCBI Taxonomy" id="1314787"/>
    <lineage>
        <taxon>Eukaryota</taxon>
        <taxon>Fungi</taxon>
        <taxon>Dikarya</taxon>
        <taxon>Ascomycota</taxon>
        <taxon>Pezizomycotina</taxon>
        <taxon>Dothideomycetes</taxon>
        <taxon>Dothideomycetes incertae sedis</taxon>
        <taxon>Botryosphaeriales</taxon>
        <taxon>Saccharataceae</taxon>
        <taxon>Saccharata</taxon>
    </lineage>
</organism>
<evidence type="ECO:0008006" key="4">
    <source>
        <dbReference type="Google" id="ProtNLM"/>
    </source>
</evidence>
<evidence type="ECO:0000313" key="3">
    <source>
        <dbReference type="Proteomes" id="UP000799776"/>
    </source>
</evidence>
<proteinExistence type="predicted"/>
<dbReference type="PANTHER" id="PTHR31642:SF310">
    <property type="entry name" value="FATTY ALCOHOL:CAFFEOYL-COA ACYLTRANSFERASE"/>
    <property type="match status" value="1"/>
</dbReference>
<keyword evidence="3" id="KW-1185">Reference proteome</keyword>
<accession>A0A6A5YE28</accession>
<evidence type="ECO:0000256" key="1">
    <source>
        <dbReference type="ARBA" id="ARBA00022679"/>
    </source>
</evidence>
<dbReference type="InterPro" id="IPR050317">
    <property type="entry name" value="Plant_Fungal_Acyltransferase"/>
</dbReference>
<dbReference type="GO" id="GO:0016747">
    <property type="term" value="F:acyltransferase activity, transferring groups other than amino-acyl groups"/>
    <property type="evidence" value="ECO:0007669"/>
    <property type="project" value="TreeGrafter"/>
</dbReference>
<keyword evidence="1" id="KW-0808">Transferase</keyword>
<dbReference type="PANTHER" id="PTHR31642">
    <property type="entry name" value="TRICHOTHECENE 3-O-ACETYLTRANSFERASE"/>
    <property type="match status" value="1"/>
</dbReference>
<protein>
    <recommendedName>
        <fullName evidence="4">Transferase family protein</fullName>
    </recommendedName>
</protein>
<dbReference type="GO" id="GO:0044550">
    <property type="term" value="P:secondary metabolite biosynthetic process"/>
    <property type="evidence" value="ECO:0007669"/>
    <property type="project" value="TreeGrafter"/>
</dbReference>
<name>A0A6A5YE28_9PEZI</name>
<dbReference type="Proteomes" id="UP000799776">
    <property type="component" value="Unassembled WGS sequence"/>
</dbReference>
<dbReference type="OrthoDB" id="1862401at2759"/>
<evidence type="ECO:0000313" key="2">
    <source>
        <dbReference type="EMBL" id="KAF2089746.1"/>
    </source>
</evidence>
<dbReference type="EMBL" id="ML978714">
    <property type="protein sequence ID" value="KAF2089746.1"/>
    <property type="molecule type" value="Genomic_DNA"/>
</dbReference>